<dbReference type="STRING" id="178355.SAMN04488062_102276"/>
<dbReference type="AlphaFoldDB" id="A0A1G7XEJ5"/>
<reference evidence="2" key="1">
    <citation type="submission" date="2016-10" db="EMBL/GenBank/DDBJ databases">
        <authorList>
            <person name="Varghese N."/>
            <person name="Submissions S."/>
        </authorList>
    </citation>
    <scope>NUCLEOTIDE SEQUENCE [LARGE SCALE GENOMIC DNA]</scope>
    <source>
        <strain evidence="2">CGMCC 1.2747</strain>
    </source>
</reference>
<organism evidence="1 2">
    <name type="scientific">Flavobacterium omnivorum</name>
    <dbReference type="NCBI Taxonomy" id="178355"/>
    <lineage>
        <taxon>Bacteria</taxon>
        <taxon>Pseudomonadati</taxon>
        <taxon>Bacteroidota</taxon>
        <taxon>Flavobacteriia</taxon>
        <taxon>Flavobacteriales</taxon>
        <taxon>Flavobacteriaceae</taxon>
        <taxon>Flavobacterium</taxon>
    </lineage>
</organism>
<accession>A0A1G7XEJ5</accession>
<dbReference type="Proteomes" id="UP000199274">
    <property type="component" value="Unassembled WGS sequence"/>
</dbReference>
<dbReference type="EMBL" id="FNDB01000002">
    <property type="protein sequence ID" value="SDG82491.1"/>
    <property type="molecule type" value="Genomic_DNA"/>
</dbReference>
<dbReference type="OrthoDB" id="3193769at2"/>
<name>A0A1G7XEJ5_9FLAO</name>
<evidence type="ECO:0008006" key="3">
    <source>
        <dbReference type="Google" id="ProtNLM"/>
    </source>
</evidence>
<proteinExistence type="predicted"/>
<evidence type="ECO:0000313" key="2">
    <source>
        <dbReference type="Proteomes" id="UP000199274"/>
    </source>
</evidence>
<evidence type="ECO:0000313" key="1">
    <source>
        <dbReference type="EMBL" id="SDG82491.1"/>
    </source>
</evidence>
<keyword evidence="2" id="KW-1185">Reference proteome</keyword>
<protein>
    <recommendedName>
        <fullName evidence="3">Integrase core domain-containing protein</fullName>
    </recommendedName>
</protein>
<sequence length="86" mass="9896">MSQQKEAFVTSVEDALCFFEVTSAAIIPDNLKSAVIKSSRFEPIINETLADLAEQYQTTILPARDYKPRDKHWLKDLLRSCIEEFM</sequence>
<gene>
    <name evidence="1" type="ORF">SAMN04488062_102276</name>
</gene>
<dbReference type="RefSeq" id="WP_091255237.1">
    <property type="nucleotide sequence ID" value="NZ_FNDB01000002.1"/>
</dbReference>